<geneLocation type="plasmid" evidence="1">
    <name>pWW53</name>
</geneLocation>
<reference evidence="1" key="11">
    <citation type="journal article" date="2012" name="Environ. Microbiol.">
        <title>ParI, an orphan ParA family protein from Pseudomonas putida KT2440-specific genomic island, interferes with the partition system of IncP-7 plasmids.</title>
        <authorList>
            <person name="Miyakoshi M."/>
            <person name="Shintani M."/>
            <person name="Inoue K."/>
            <person name="Terabayashi T."/>
            <person name="Sai F."/>
            <person name="Ohkuma M."/>
            <person name="Nojiri H."/>
            <person name="Nagata Y."/>
            <person name="Tsuda M."/>
        </authorList>
    </citation>
    <scope>NUCLEOTIDE SEQUENCE</scope>
    <source>
        <strain evidence="1">MT53</strain>
        <plasmid evidence="1">pWW53</plasmid>
    </source>
</reference>
<proteinExistence type="predicted"/>
<dbReference type="EMBL" id="AB238971">
    <property type="protein sequence ID" value="BAF02411.1"/>
    <property type="molecule type" value="Genomic_DNA"/>
</dbReference>
<reference evidence="1" key="10">
    <citation type="journal article" date="2007" name="J. Mol. Biol.">
        <title>Complete sequence determination combined with analysis of transposition/site-specific recombination events to explain genetic organization of IncP-7 TOL plasmid pWW53 and related mobile genetic elements.</title>
        <authorList>
            <person name="Yano H."/>
            <person name="Garruto C.E."/>
            <person name="Sota M."/>
            <person name="Ohtsubo Y."/>
            <person name="Nagata Y."/>
            <person name="Zylstra G.J."/>
            <person name="Williams P.A."/>
            <person name="Tsuda M."/>
        </authorList>
    </citation>
    <scope>NUCLEOTIDE SEQUENCE</scope>
    <source>
        <strain evidence="1">MT53</strain>
        <plasmid evidence="1">pWW53</plasmid>
    </source>
</reference>
<organism evidence="1">
    <name type="scientific">Pseudomonas putida</name>
    <name type="common">Arthrobacter siderocapsulatus</name>
    <dbReference type="NCBI Taxonomy" id="303"/>
    <lineage>
        <taxon>Bacteria</taxon>
        <taxon>Pseudomonadati</taxon>
        <taxon>Pseudomonadota</taxon>
        <taxon>Gammaproteobacteria</taxon>
        <taxon>Pseudomonadales</taxon>
        <taxon>Pseudomonadaceae</taxon>
        <taxon>Pseudomonas</taxon>
    </lineage>
</organism>
<name>F1LIS3_PSEPU</name>
<reference evidence="1" key="4">
    <citation type="journal article" date="1988" name="J. Gen. Microbiol.">
        <title>The presence of two complete homologous meta pathway operons on TOL plasmid pWW53.</title>
        <authorList>
            <person name="Osborne D.J."/>
            <person name="Pickup R.W."/>
            <person name="Williams P.A."/>
        </authorList>
    </citation>
    <scope>NUCLEOTIDE SEQUENCE</scope>
    <source>
        <strain evidence="1">MT53</strain>
        <plasmid evidence="1">pWW53</plasmid>
    </source>
</reference>
<reference evidence="1" key="7">
    <citation type="journal article" date="1997" name="J. Bacteriol.">
        <title>Transcriptional control of the multiple catabolic pathways encoded on the TOL plasmid pWW53 of Pseudomonas putida MT53.</title>
        <authorList>
            <person name="Gallegos M.T."/>
            <person name="Williams P.A."/>
            <person name="Ramos J.L."/>
        </authorList>
    </citation>
    <scope>NUCLEOTIDE SEQUENCE</scope>
    <source>
        <strain evidence="1">MT53</strain>
        <plasmid evidence="1">pWW53</plasmid>
    </source>
</reference>
<reference evidence="1" key="9">
    <citation type="journal article" date="2001" name="J. Bacteriol.">
        <title>Identification and characterization of Tn4656, a novel class II transposon carrying a set of toluene-degrading genes from TOL plasmid pWW53.</title>
        <authorList>
            <person name="Tsuda M."/>
            <person name="Genka H."/>
        </authorList>
    </citation>
    <scope>NUCLEOTIDE SEQUENCE</scope>
    <source>
        <strain evidence="1">MT53</strain>
        <plasmid evidence="1">pWW53</plasmid>
    </source>
</reference>
<sequence length="109" mass="11797">MMPVDIEILKTVMGVHQASGEGQWLFGVFLAHANDSIELDSLQGECVRRKPNSNSRAEFVQQAVGRPPFQAQNQRENAPGLVPSPIASGQATVACQPITGNIFHAERTT</sequence>
<dbReference type="AlphaFoldDB" id="F1LIS3"/>
<reference evidence="1" key="2">
    <citation type="journal article" date="1987" name="J. Bacteriol.">
        <title>Gene organization of the first catabolic operon of TOL plasmid pWW53: production of indigo by the xylA gene product.</title>
        <authorList>
            <person name="Keil H."/>
            <person name="Saint C.M."/>
            <person name="Williams P.A."/>
        </authorList>
    </citation>
    <scope>NUCLEOTIDE SEQUENCE</scope>
    <source>
        <strain evidence="1">MT53</strain>
        <plasmid evidence="1">pWW53</plasmid>
    </source>
</reference>
<keyword evidence="1" id="KW-0614">Plasmid</keyword>
<reference evidence="1" key="8">
    <citation type="journal article" date="2000" name="Appl. Environ. Microbiol.">
        <title>Molecular diversity of plasmids bearing genes that encode toluene and xylene metabolism in Pseudomonas strains isolated from different contaminated sites in Belarus.</title>
        <authorList>
            <person name="Sentchilo V.S."/>
            <person name="Perebituk A.N."/>
            <person name="Zehnder A.J.B."/>
            <person name="van der Meer J.R."/>
        </authorList>
    </citation>
    <scope>NUCLEOTIDE SEQUENCE</scope>
    <source>
        <strain evidence="1">MT53</strain>
        <plasmid evidence="1">pWW53</plasmid>
    </source>
</reference>
<reference evidence="1" key="6">
    <citation type="journal article" date="1993" name="J. Gen. Microbiol.">
        <title>A comparison of the multiple alleles of xylS carried by TOL plasmids pWW53 and pDK1 and its implications for their evolutionary relationship.</title>
        <authorList>
            <person name="Assinder S.J."/>
            <person name="de Marco P."/>
            <person name="Osborne D.J."/>
            <person name="Poh C.L."/>
            <person name="Shaw L.E."/>
            <person name="Winson M.K."/>
            <person name="Williams P.A."/>
        </authorList>
    </citation>
    <scope>NUCLEOTIDE SEQUENCE</scope>
    <source>
        <strain evidence="1">MT53</strain>
        <plasmid evidence="1">pWW53</plasmid>
    </source>
</reference>
<protein>
    <submittedName>
        <fullName evidence="1">Uncharacterized protein</fullName>
    </submittedName>
</protein>
<reference evidence="1" key="1">
    <citation type="journal article" date="1985" name="J. Bacteriol.">
        <title>Evolutionary conservation of genes coding for meta pathway enzymes within TOL plasmids pWW0 and pWW53.</title>
        <authorList>
            <person name="Keil H."/>
            <person name="Keil S."/>
            <person name="Pickup R.W."/>
            <person name="Williams P.A."/>
        </authorList>
    </citation>
    <scope>NUCLEOTIDE SEQUENCE</scope>
    <source>
        <strain evidence="1">MT53</strain>
        <plasmid evidence="1">pWW53</plasmid>
    </source>
</reference>
<evidence type="ECO:0000313" key="1">
    <source>
        <dbReference type="EMBL" id="BAF02411.1"/>
    </source>
</evidence>
<accession>F1LIS3</accession>
<reference evidence="1" key="3">
    <citation type="journal article" date="1987" name="J. Gen. Microbiol.">
        <title>Molecular analysis of regulatory and structural xyl genes of the TOL plasmid pWW53-4.</title>
        <authorList>
            <person name="Keil H."/>
            <person name="Keil S."/>
            <person name="Williams P.A."/>
        </authorList>
    </citation>
    <scope>NUCLEOTIDE SEQUENCE</scope>
    <source>
        <strain evidence="1">MT53</strain>
        <plasmid evidence="1">pWW53</plasmid>
    </source>
</reference>
<reference evidence="1" key="5">
    <citation type="journal article" date="1992" name="Nucleic Acids Res.">
        <title>Identical resolvases are encoded by Pseudomonas TOL plasmids pWW53 and pDK1.</title>
        <authorList>
            <person name="Assinder S.J."/>
            <person name="De Marco P."/>
            <person name="Sayers J.R."/>
            <person name="Shaw L.E."/>
            <person name="Winson M.K."/>
            <person name="Williams P.A."/>
        </authorList>
    </citation>
    <scope>NUCLEOTIDE SEQUENCE</scope>
    <source>
        <strain evidence="1">MT53</strain>
        <plasmid evidence="1">pWW53</plasmid>
    </source>
</reference>